<dbReference type="InterPro" id="IPR011864">
    <property type="entry name" value="Phosphate_PstC"/>
</dbReference>
<feature type="transmembrane region" description="Helical" evidence="5">
    <location>
        <begin position="266"/>
        <end position="287"/>
    </location>
</feature>
<comment type="function">
    <text evidence="6">Part of the binding-protein-dependent transport system for phosphate; probably responsible for the translocation of the substrate across the membrane.</text>
</comment>
<keyword evidence="3 5" id="KW-1133">Transmembrane helix</keyword>
<dbReference type="InterPro" id="IPR035906">
    <property type="entry name" value="MetI-like_sf"/>
</dbReference>
<dbReference type="PROSITE" id="PS50928">
    <property type="entry name" value="ABC_TM1"/>
    <property type="match status" value="1"/>
</dbReference>
<dbReference type="NCBIfam" id="TIGR02138">
    <property type="entry name" value="phosphate_pstC"/>
    <property type="match status" value="1"/>
</dbReference>
<proteinExistence type="inferred from homology"/>
<reference evidence="9" key="2">
    <citation type="submission" date="2016-04" db="EMBL/GenBank/DDBJ databases">
        <title>First Complete Genome Sequence of a Subdivision 6 Acidobacterium.</title>
        <authorList>
            <person name="Huang S."/>
            <person name="Vieira S."/>
            <person name="Bunk B."/>
            <person name="Riedel T."/>
            <person name="Sproeer C."/>
            <person name="Overmann J."/>
        </authorList>
    </citation>
    <scope>NUCLEOTIDE SEQUENCE [LARGE SCALE GENOMIC DNA]</scope>
    <source>
        <strain evidence="9">DSM 100886 HEG_-6_39</strain>
    </source>
</reference>
<evidence type="ECO:0000256" key="4">
    <source>
        <dbReference type="ARBA" id="ARBA00023136"/>
    </source>
</evidence>
<accession>A0A143PPS5</accession>
<evidence type="ECO:0000256" key="2">
    <source>
        <dbReference type="ARBA" id="ARBA00022692"/>
    </source>
</evidence>
<keyword evidence="5" id="KW-0813">Transport</keyword>
<dbReference type="PATRIC" id="fig|1813736.3.peg.3250"/>
<dbReference type="GO" id="GO:0005315">
    <property type="term" value="F:phosphate transmembrane transporter activity"/>
    <property type="evidence" value="ECO:0007669"/>
    <property type="project" value="InterPro"/>
</dbReference>
<dbReference type="GO" id="GO:0005886">
    <property type="term" value="C:plasma membrane"/>
    <property type="evidence" value="ECO:0007669"/>
    <property type="project" value="UniProtKB-SubCell"/>
</dbReference>
<evidence type="ECO:0000256" key="5">
    <source>
        <dbReference type="RuleBase" id="RU363032"/>
    </source>
</evidence>
<protein>
    <recommendedName>
        <fullName evidence="6">Phosphate transport system permease protein</fullName>
    </recommendedName>
</protein>
<feature type="transmembrane region" description="Helical" evidence="5">
    <location>
        <begin position="148"/>
        <end position="171"/>
    </location>
</feature>
<dbReference type="PANTHER" id="PTHR42727">
    <property type="entry name" value="PHOSPHATE TRANSPORT SYSTEM PERMEASE PROTEIN"/>
    <property type="match status" value="1"/>
</dbReference>
<comment type="subcellular location">
    <subcellularLocation>
        <location evidence="1 5">Cell membrane</location>
        <topology evidence="1 5">Multi-pass membrane protein</topology>
    </subcellularLocation>
</comment>
<feature type="domain" description="ABC transmembrane type-1" evidence="7">
    <location>
        <begin position="72"/>
        <end position="284"/>
    </location>
</feature>
<dbReference type="InterPro" id="IPR000515">
    <property type="entry name" value="MetI-like"/>
</dbReference>
<keyword evidence="6" id="KW-0592">Phosphate transport</keyword>
<dbReference type="EMBL" id="CP015136">
    <property type="protein sequence ID" value="AMY09824.1"/>
    <property type="molecule type" value="Genomic_DNA"/>
</dbReference>
<dbReference type="GO" id="GO:0006817">
    <property type="term" value="P:phosphate ion transport"/>
    <property type="evidence" value="ECO:0007669"/>
    <property type="project" value="UniProtKB-KW"/>
</dbReference>
<dbReference type="Pfam" id="PF00528">
    <property type="entry name" value="BPD_transp_1"/>
    <property type="match status" value="1"/>
</dbReference>
<dbReference type="Gene3D" id="1.10.3720.10">
    <property type="entry name" value="MetI-like"/>
    <property type="match status" value="1"/>
</dbReference>
<dbReference type="AlphaFoldDB" id="A0A143PPS5"/>
<feature type="transmembrane region" description="Helical" evidence="5">
    <location>
        <begin position="115"/>
        <end position="136"/>
    </location>
</feature>
<evidence type="ECO:0000256" key="3">
    <source>
        <dbReference type="ARBA" id="ARBA00022989"/>
    </source>
</evidence>
<name>A0A143PPS5_LUTPR</name>
<dbReference type="Proteomes" id="UP000076079">
    <property type="component" value="Chromosome"/>
</dbReference>
<gene>
    <name evidence="8" type="primary">pstC_2</name>
    <name evidence="8" type="ORF">LuPra_03050</name>
</gene>
<dbReference type="PANTHER" id="PTHR42727:SF1">
    <property type="entry name" value="PHOSPHATE TRANSPORT SYSTEM PERMEASE"/>
    <property type="match status" value="1"/>
</dbReference>
<evidence type="ECO:0000313" key="8">
    <source>
        <dbReference type="EMBL" id="AMY09824.1"/>
    </source>
</evidence>
<sequence>MAIVGRRFVEAMIERALWACAALSVLVTVGIVGVLAWDAAAFFRDVSPVAFLTGRTWTPLFRTQSFGVLPIVAGTVLVMAIAMLVAVPAGLVSALYLSEYAPPRVRRMAKPALEVLAGVPTVVYGYFALLFVTPWLRTWIPGLAGFNALGPGLVMGLMILPLVSSLCDDAFSAVPQGLREGAFALGATRLQAATGVVLPAAMSGVSAAVILAISRAIGETMIVAIAAGQQPRFTANPLVPIETMTAYIVQVSLGDVPTGTREYRTIFAVGMLLFGATLALNLCSDWLRRRMAGAPR</sequence>
<keyword evidence="4 5" id="KW-0472">Membrane</keyword>
<feature type="transmembrane region" description="Helical" evidence="5">
    <location>
        <begin position="192"/>
        <end position="213"/>
    </location>
</feature>
<reference evidence="8 9" key="1">
    <citation type="journal article" date="2016" name="Genome Announc.">
        <title>First Complete Genome Sequence of a Subdivision 6 Acidobacterium Strain.</title>
        <authorList>
            <person name="Huang S."/>
            <person name="Vieira S."/>
            <person name="Bunk B."/>
            <person name="Riedel T."/>
            <person name="Sproer C."/>
            <person name="Overmann J."/>
        </authorList>
    </citation>
    <scope>NUCLEOTIDE SEQUENCE [LARGE SCALE GENOMIC DNA]</scope>
    <source>
        <strain evidence="9">DSM 100886 HEG_-6_39</strain>
    </source>
</reference>
<evidence type="ECO:0000259" key="7">
    <source>
        <dbReference type="PROSITE" id="PS50928"/>
    </source>
</evidence>
<keyword evidence="2 5" id="KW-0812">Transmembrane</keyword>
<evidence type="ECO:0000256" key="1">
    <source>
        <dbReference type="ARBA" id="ARBA00004651"/>
    </source>
</evidence>
<keyword evidence="9" id="KW-1185">Reference proteome</keyword>
<feature type="transmembrane region" description="Helical" evidence="5">
    <location>
        <begin position="68"/>
        <end position="95"/>
    </location>
</feature>
<organism evidence="8 9">
    <name type="scientific">Luteitalea pratensis</name>
    <dbReference type="NCBI Taxonomy" id="1855912"/>
    <lineage>
        <taxon>Bacteria</taxon>
        <taxon>Pseudomonadati</taxon>
        <taxon>Acidobacteriota</taxon>
        <taxon>Vicinamibacteria</taxon>
        <taxon>Vicinamibacterales</taxon>
        <taxon>Vicinamibacteraceae</taxon>
        <taxon>Luteitalea</taxon>
    </lineage>
</organism>
<evidence type="ECO:0000256" key="6">
    <source>
        <dbReference type="RuleBase" id="RU363054"/>
    </source>
</evidence>
<dbReference type="STRING" id="1855912.LuPra_03050"/>
<comment type="similarity">
    <text evidence="6">Belongs to the binding-protein-dependent transport system permease family. CysTW subfamily.</text>
</comment>
<keyword evidence="6" id="KW-1003">Cell membrane</keyword>
<dbReference type="CDD" id="cd06261">
    <property type="entry name" value="TM_PBP2"/>
    <property type="match status" value="1"/>
</dbReference>
<feature type="transmembrane region" description="Helical" evidence="5">
    <location>
        <begin position="16"/>
        <end position="37"/>
    </location>
</feature>
<dbReference type="KEGG" id="abac:LuPra_03050"/>
<evidence type="ECO:0000313" key="9">
    <source>
        <dbReference type="Proteomes" id="UP000076079"/>
    </source>
</evidence>
<dbReference type="SUPFAM" id="SSF161098">
    <property type="entry name" value="MetI-like"/>
    <property type="match status" value="1"/>
</dbReference>